<evidence type="ECO:0000313" key="1">
    <source>
        <dbReference type="EMBL" id="KAJ0007636.1"/>
    </source>
</evidence>
<proteinExistence type="predicted"/>
<evidence type="ECO:0000313" key="2">
    <source>
        <dbReference type="Proteomes" id="UP001163603"/>
    </source>
</evidence>
<dbReference type="Proteomes" id="UP001163603">
    <property type="component" value="Chromosome 15"/>
</dbReference>
<sequence>MDMGMGMVFEPATRYELGLGQPDSSFYHLKNLKFDFI</sequence>
<keyword evidence="2" id="KW-1185">Reference proteome</keyword>
<name>A0ACC0WZE6_9ROSI</name>
<reference evidence="2" key="1">
    <citation type="journal article" date="2023" name="G3 (Bethesda)">
        <title>Genome assembly and association tests identify interacting loci associated with vigor, precocity, and sex in interspecific pistachio rootstocks.</title>
        <authorList>
            <person name="Palmer W."/>
            <person name="Jacygrad E."/>
            <person name="Sagayaradj S."/>
            <person name="Cavanaugh K."/>
            <person name="Han R."/>
            <person name="Bertier L."/>
            <person name="Beede B."/>
            <person name="Kafkas S."/>
            <person name="Golino D."/>
            <person name="Preece J."/>
            <person name="Michelmore R."/>
        </authorList>
    </citation>
    <scope>NUCLEOTIDE SEQUENCE [LARGE SCALE GENOMIC DNA]</scope>
</reference>
<dbReference type="EMBL" id="CM047750">
    <property type="protein sequence ID" value="KAJ0007636.1"/>
    <property type="molecule type" value="Genomic_DNA"/>
</dbReference>
<gene>
    <name evidence="1" type="ORF">Pint_30608</name>
</gene>
<protein>
    <submittedName>
        <fullName evidence="1">Uncharacterized protein</fullName>
    </submittedName>
</protein>
<organism evidence="1 2">
    <name type="scientific">Pistacia integerrima</name>
    <dbReference type="NCBI Taxonomy" id="434235"/>
    <lineage>
        <taxon>Eukaryota</taxon>
        <taxon>Viridiplantae</taxon>
        <taxon>Streptophyta</taxon>
        <taxon>Embryophyta</taxon>
        <taxon>Tracheophyta</taxon>
        <taxon>Spermatophyta</taxon>
        <taxon>Magnoliopsida</taxon>
        <taxon>eudicotyledons</taxon>
        <taxon>Gunneridae</taxon>
        <taxon>Pentapetalae</taxon>
        <taxon>rosids</taxon>
        <taxon>malvids</taxon>
        <taxon>Sapindales</taxon>
        <taxon>Anacardiaceae</taxon>
        <taxon>Pistacia</taxon>
    </lineage>
</organism>
<accession>A0ACC0WZE6</accession>
<comment type="caution">
    <text evidence="1">The sequence shown here is derived from an EMBL/GenBank/DDBJ whole genome shotgun (WGS) entry which is preliminary data.</text>
</comment>